<keyword evidence="3" id="KW-1185">Reference proteome</keyword>
<comment type="caution">
    <text evidence="2">The sequence shown here is derived from an EMBL/GenBank/DDBJ whole genome shotgun (WGS) entry which is preliminary data.</text>
</comment>
<feature type="region of interest" description="Disordered" evidence="1">
    <location>
        <begin position="216"/>
        <end position="235"/>
    </location>
</feature>
<sequence>MPFLFPPPPAPSGGEDPVLTQGRHEARALVGALETGQHVARGGWLGYATGTHAASVRLPEQVQGRHLAIARVLTQAPADLPPVEVIYGTLPLVTTASTNLGDTLSLDYNDDGSGPTATVTVDGEQVPSGSTMEVTVTTAGSSGIAGRQSGPAGGPLPRQVQAYDVVSTSLRLTLELDDQYEVDETRGLPRTTFRGYSKGAVRLNTERLPELVSFMLSPTPRPSRRTPCSGRPKPQTADVSAIVAEALQRVGVVRSFGPHADPLAGQKWTEGDMPYSTRGKSALQVVEDTYGAIGWRSIVQVLGGRTVLMLLPPGGWSGRAKVNGDAVQSGGTRRVESGHTPANVLITGVDYKDELPKLQSLIQLSPDPVNFEHEVFPNIQWKESLPSPDGSGEIINIYNKAGGVIAGVASLTLQDVTVREQVDGKEVVKPFGQVLMGYETTESTYDERCKDMLLFQRTRKRSWGYTVTTAPTVSYVGNYGFNYLPPAGDPLGDEIELITQVWSPEGWLQSRMVKTRKLSSVKQTNPEGPLAQRGKLEPYEYIERIRIETYRPDGTGWMMEWLEGGGQPITLFDADNLDAVRLVVRGGVVASGRVKLDAAPPMVKCPDPCATRKRTVPNVVRLFAKDGKQGQELTRNITWSRNRGLLASYARANLEAQTRRTAYNKTLLNTPLLAPGTLLEPGDGYGLRGIVQSFGLRVEGGVGSVSVTTHEGIPTAGLLQDIEPDDPTFRDIVLWREVGGVTVQHFTGKWNGNVPVYKNVFVVVAGTQYPQPLDELEWIQDPRYGATATGNYGQDMLA</sequence>
<name>A0ABV9I481_9DEIO</name>
<dbReference type="EMBL" id="JBHSEI010000001">
    <property type="protein sequence ID" value="MFC4636999.1"/>
    <property type="molecule type" value="Genomic_DNA"/>
</dbReference>
<evidence type="ECO:0000313" key="3">
    <source>
        <dbReference type="Proteomes" id="UP001595952"/>
    </source>
</evidence>
<evidence type="ECO:0000256" key="1">
    <source>
        <dbReference type="SAM" id="MobiDB-lite"/>
    </source>
</evidence>
<gene>
    <name evidence="2" type="ORF">ACFO0D_01475</name>
</gene>
<accession>A0ABV9I481</accession>
<organism evidence="2 3">
    <name type="scientific">Deinococcus hohokamensis</name>
    <dbReference type="NCBI Taxonomy" id="309883"/>
    <lineage>
        <taxon>Bacteria</taxon>
        <taxon>Thermotogati</taxon>
        <taxon>Deinococcota</taxon>
        <taxon>Deinococci</taxon>
        <taxon>Deinococcales</taxon>
        <taxon>Deinococcaceae</taxon>
        <taxon>Deinococcus</taxon>
    </lineage>
</organism>
<dbReference type="Proteomes" id="UP001595952">
    <property type="component" value="Unassembled WGS sequence"/>
</dbReference>
<dbReference type="RefSeq" id="WP_380060036.1">
    <property type="nucleotide sequence ID" value="NZ_JBHSEI010000001.1"/>
</dbReference>
<evidence type="ECO:0000313" key="2">
    <source>
        <dbReference type="EMBL" id="MFC4636999.1"/>
    </source>
</evidence>
<proteinExistence type="predicted"/>
<protein>
    <submittedName>
        <fullName evidence="2">Uncharacterized protein</fullName>
    </submittedName>
</protein>
<reference evidence="3" key="1">
    <citation type="journal article" date="2019" name="Int. J. Syst. Evol. Microbiol.">
        <title>The Global Catalogue of Microorganisms (GCM) 10K type strain sequencing project: providing services to taxonomists for standard genome sequencing and annotation.</title>
        <authorList>
            <consortium name="The Broad Institute Genomics Platform"/>
            <consortium name="The Broad Institute Genome Sequencing Center for Infectious Disease"/>
            <person name="Wu L."/>
            <person name="Ma J."/>
        </authorList>
    </citation>
    <scope>NUCLEOTIDE SEQUENCE [LARGE SCALE GENOMIC DNA]</scope>
    <source>
        <strain evidence="3">CCUG 55995</strain>
    </source>
</reference>